<evidence type="ECO:0000256" key="3">
    <source>
        <dbReference type="ARBA" id="ARBA00022694"/>
    </source>
</evidence>
<evidence type="ECO:0000259" key="7">
    <source>
        <dbReference type="Pfam" id="PF16198"/>
    </source>
</evidence>
<evidence type="ECO:0000256" key="2">
    <source>
        <dbReference type="ARBA" id="ARBA00005642"/>
    </source>
</evidence>
<dbReference type="GO" id="GO:0160148">
    <property type="term" value="F:tRNA pseudouridine(55) synthase activity"/>
    <property type="evidence" value="ECO:0007669"/>
    <property type="project" value="UniProtKB-EC"/>
</dbReference>
<evidence type="ECO:0000259" key="6">
    <source>
        <dbReference type="Pfam" id="PF01509"/>
    </source>
</evidence>
<protein>
    <recommendedName>
        <fullName evidence="5">tRNA pseudouridine synthase B</fullName>
        <ecNumber evidence="5">5.4.99.25</ecNumber>
    </recommendedName>
    <alternativeName>
        <fullName evidence="5">tRNA pseudouridine(55) synthase</fullName>
        <shortName evidence="5">Psi55 synthase</shortName>
    </alternativeName>
    <alternativeName>
        <fullName evidence="5">tRNA pseudouridylate synthase</fullName>
    </alternativeName>
    <alternativeName>
        <fullName evidence="5">tRNA-uridine isomerase</fullName>
    </alternativeName>
</protein>
<proteinExistence type="inferred from homology"/>
<dbReference type="InterPro" id="IPR014780">
    <property type="entry name" value="tRNA_psdUridine_synth_TruB"/>
</dbReference>
<comment type="function">
    <text evidence="5">Responsible for synthesis of pseudouridine from uracil-55 in the psi GC loop of transfer RNAs.</text>
</comment>
<dbReference type="GO" id="GO:0031119">
    <property type="term" value="P:tRNA pseudouridine synthesis"/>
    <property type="evidence" value="ECO:0007669"/>
    <property type="project" value="UniProtKB-UniRule"/>
</dbReference>
<feature type="domain" description="tRNA pseudouridylate synthase B C-terminal" evidence="7">
    <location>
        <begin position="178"/>
        <end position="231"/>
    </location>
</feature>
<accession>A0A1M6RJT4</accession>
<dbReference type="InterPro" id="IPR020103">
    <property type="entry name" value="PsdUridine_synth_cat_dom_sf"/>
</dbReference>
<dbReference type="Pfam" id="PF16198">
    <property type="entry name" value="TruB_C_2"/>
    <property type="match status" value="1"/>
</dbReference>
<keyword evidence="3 5" id="KW-0819">tRNA processing</keyword>
<sequence length="304" mass="33528">MSWGLLPVDKPAGITSHDVVQRVRRAYGIRRVGHAGTLDPAATGVLLLCLGEATRLLEYMTGSDKTYTGTLLLGVGTSTDDAEGQVLEIGSTQGLTLQEAERAASCLMGIIDQQVPRYSAVHIAGQRAYDLARSGADFNPPTRQVRILEFHVAPESDNTGETWLLQFQVTCSAGTYIRSLCRDFGRLLGVPAHLRSLRRTMASGMDIEECIPLATLLGDEQRLKYLRHPLDALKHYQQLEVSLPEAERLACGQKLRYVQGNSHVWTETVFLTCGGRLVASATPIQERTGVWILKPQKVFWKRGE</sequence>
<dbReference type="InterPro" id="IPR002501">
    <property type="entry name" value="PsdUridine_synth_N"/>
</dbReference>
<organism evidence="8 9">
    <name type="scientific">Alicyclobacillus tolerans</name>
    <dbReference type="NCBI Taxonomy" id="90970"/>
    <lineage>
        <taxon>Bacteria</taxon>
        <taxon>Bacillati</taxon>
        <taxon>Bacillota</taxon>
        <taxon>Bacilli</taxon>
        <taxon>Bacillales</taxon>
        <taxon>Alicyclobacillaceae</taxon>
        <taxon>Alicyclobacillus</taxon>
    </lineage>
</organism>
<evidence type="ECO:0000256" key="5">
    <source>
        <dbReference type="HAMAP-Rule" id="MF_01080"/>
    </source>
</evidence>
<dbReference type="Pfam" id="PF01509">
    <property type="entry name" value="TruB_N"/>
    <property type="match status" value="1"/>
</dbReference>
<keyword evidence="4 5" id="KW-0413">Isomerase</keyword>
<reference evidence="9" key="1">
    <citation type="submission" date="2016-11" db="EMBL/GenBank/DDBJ databases">
        <authorList>
            <person name="Varghese N."/>
            <person name="Submissions S."/>
        </authorList>
    </citation>
    <scope>NUCLEOTIDE SEQUENCE [LARGE SCALE GENOMIC DNA]</scope>
    <source>
        <strain evidence="9">USBA-503</strain>
    </source>
</reference>
<feature type="active site" description="Nucleophile" evidence="5">
    <location>
        <position position="39"/>
    </location>
</feature>
<dbReference type="GO" id="GO:1990481">
    <property type="term" value="P:mRNA pseudouridine synthesis"/>
    <property type="evidence" value="ECO:0007669"/>
    <property type="project" value="TreeGrafter"/>
</dbReference>
<dbReference type="InterPro" id="IPR032819">
    <property type="entry name" value="TruB_C"/>
</dbReference>
<comment type="catalytic activity">
    <reaction evidence="1 5">
        <text>uridine(55) in tRNA = pseudouridine(55) in tRNA</text>
        <dbReference type="Rhea" id="RHEA:42532"/>
        <dbReference type="Rhea" id="RHEA-COMP:10101"/>
        <dbReference type="Rhea" id="RHEA-COMP:10102"/>
        <dbReference type="ChEBI" id="CHEBI:65314"/>
        <dbReference type="ChEBI" id="CHEBI:65315"/>
        <dbReference type="EC" id="5.4.99.25"/>
    </reaction>
</comment>
<dbReference type="RefSeq" id="WP_072874085.1">
    <property type="nucleotide sequence ID" value="NZ_FRAF01000012.1"/>
</dbReference>
<dbReference type="OrthoDB" id="9802309at2"/>
<dbReference type="EC" id="5.4.99.25" evidence="5"/>
<dbReference type="SUPFAM" id="SSF55120">
    <property type="entry name" value="Pseudouridine synthase"/>
    <property type="match status" value="1"/>
</dbReference>
<evidence type="ECO:0000256" key="4">
    <source>
        <dbReference type="ARBA" id="ARBA00023235"/>
    </source>
</evidence>
<comment type="similarity">
    <text evidence="2 5">Belongs to the pseudouridine synthase TruB family. Type 1 subfamily.</text>
</comment>
<evidence type="ECO:0000256" key="1">
    <source>
        <dbReference type="ARBA" id="ARBA00000385"/>
    </source>
</evidence>
<gene>
    <name evidence="5" type="primary">truB</name>
    <name evidence="8" type="ORF">SAMN05443507_11231</name>
</gene>
<name>A0A1M6RJT4_9BACL</name>
<dbReference type="HAMAP" id="MF_01080">
    <property type="entry name" value="TruB_bact"/>
    <property type="match status" value="1"/>
</dbReference>
<dbReference type="AlphaFoldDB" id="A0A1M6RJT4"/>
<dbReference type="GO" id="GO:0003723">
    <property type="term" value="F:RNA binding"/>
    <property type="evidence" value="ECO:0007669"/>
    <property type="project" value="InterPro"/>
</dbReference>
<dbReference type="PANTHER" id="PTHR13767">
    <property type="entry name" value="TRNA-PSEUDOURIDINE SYNTHASE"/>
    <property type="match status" value="1"/>
</dbReference>
<dbReference type="STRING" id="1830138.SAMN05443507_11231"/>
<feature type="domain" description="Pseudouridine synthase II N-terminal" evidence="6">
    <location>
        <begin position="24"/>
        <end position="177"/>
    </location>
</feature>
<evidence type="ECO:0000313" key="8">
    <source>
        <dbReference type="EMBL" id="SHK32607.1"/>
    </source>
</evidence>
<dbReference type="CDD" id="cd02573">
    <property type="entry name" value="PseudoU_synth_EcTruB"/>
    <property type="match status" value="1"/>
</dbReference>
<dbReference type="Proteomes" id="UP000184016">
    <property type="component" value="Unassembled WGS sequence"/>
</dbReference>
<dbReference type="NCBIfam" id="TIGR00431">
    <property type="entry name" value="TruB"/>
    <property type="match status" value="1"/>
</dbReference>
<dbReference type="EMBL" id="FRAF01000012">
    <property type="protein sequence ID" value="SHK32607.1"/>
    <property type="molecule type" value="Genomic_DNA"/>
</dbReference>
<dbReference type="PANTHER" id="PTHR13767:SF2">
    <property type="entry name" value="PSEUDOURIDYLATE SYNTHASE TRUB1"/>
    <property type="match status" value="1"/>
</dbReference>
<keyword evidence="9" id="KW-1185">Reference proteome</keyword>
<dbReference type="Gene3D" id="3.30.2350.10">
    <property type="entry name" value="Pseudouridine synthase"/>
    <property type="match status" value="1"/>
</dbReference>
<evidence type="ECO:0000313" key="9">
    <source>
        <dbReference type="Proteomes" id="UP000184016"/>
    </source>
</evidence>